<evidence type="ECO:0000313" key="1">
    <source>
        <dbReference type="EMBL" id="MBF1664436.1"/>
    </source>
</evidence>
<dbReference type="RefSeq" id="WP_303976127.1">
    <property type="nucleotide sequence ID" value="NZ_JABZXR010000043.1"/>
</dbReference>
<dbReference type="AlphaFoldDB" id="A0A930L6C0"/>
<reference evidence="1" key="1">
    <citation type="submission" date="2020-04" db="EMBL/GenBank/DDBJ databases">
        <title>Deep metagenomics examines the oral microbiome during advanced dental caries in children, revealing novel taxa and co-occurrences with host molecules.</title>
        <authorList>
            <person name="Baker J.L."/>
            <person name="Morton J.T."/>
            <person name="Dinis M."/>
            <person name="Alvarez R."/>
            <person name="Tran N.C."/>
            <person name="Knight R."/>
            <person name="Edlund A."/>
        </authorList>
    </citation>
    <scope>NUCLEOTIDE SEQUENCE</scope>
    <source>
        <strain evidence="1">JCVI_44_bin.2</strain>
    </source>
</reference>
<dbReference type="EMBL" id="JABZXR010000043">
    <property type="protein sequence ID" value="MBF1664436.1"/>
    <property type="molecule type" value="Genomic_DNA"/>
</dbReference>
<comment type="caution">
    <text evidence="1">The sequence shown here is derived from an EMBL/GenBank/DDBJ whole genome shotgun (WGS) entry which is preliminary data.</text>
</comment>
<dbReference type="Proteomes" id="UP000756427">
    <property type="component" value="Unassembled WGS sequence"/>
</dbReference>
<evidence type="ECO:0000313" key="2">
    <source>
        <dbReference type="Proteomes" id="UP000756427"/>
    </source>
</evidence>
<sequence length="418" mass="47352">MALDDNTAAVVRRYLGLAHSVQLDPVQDYDRFYHRLFNTPTRSQPFGNPIETDAKILSGPHGPYLYRQLIRHSNEKTAANFLRALCAKYPKTMEGSLLYAQAYGGMPDTWSALAIKAGGAKVREWTQALIQDTTATRDNIIWTMKKLKGGLSDPSVTDDDKAALAGAIAGAVVRKDGPDYVYSCLHHCGLLDFCLHHFGHRLPRCWVQSPISVAMNHAHSYEWGVWAGFVPMASLYLAEDETAEPSIIESRYAHTFFTAYNAALTAAHSTPLIKKRWNYLAIGKAPEQLIDMWLKCVTGRIWECYDYFDEHYVGAPDGLWDESIEPAWDVHYALMYAVCSHVVPPGLYKRLKHDNAVMAFLFRYEAVSVEGLHSADRSRRATVDEMMRAEGLTDVTERLYVKELEYINSEARRMYPRK</sequence>
<protein>
    <submittedName>
        <fullName evidence="1">Uncharacterized protein</fullName>
    </submittedName>
</protein>
<accession>A0A930L6C0</accession>
<proteinExistence type="predicted"/>
<organism evidence="1 2">
    <name type="scientific">Rothia mucilaginosa</name>
    <dbReference type="NCBI Taxonomy" id="43675"/>
    <lineage>
        <taxon>Bacteria</taxon>
        <taxon>Bacillati</taxon>
        <taxon>Actinomycetota</taxon>
        <taxon>Actinomycetes</taxon>
        <taxon>Micrococcales</taxon>
        <taxon>Micrococcaceae</taxon>
        <taxon>Rothia</taxon>
    </lineage>
</organism>
<gene>
    <name evidence="1" type="ORF">HXO64_07785</name>
</gene>
<name>A0A930L6C0_9MICC</name>